<dbReference type="SMART" id="SM00544">
    <property type="entry name" value="MA3"/>
    <property type="match status" value="1"/>
</dbReference>
<dbReference type="STRING" id="4155.A0A022Q755"/>
<evidence type="ECO:0000256" key="3">
    <source>
        <dbReference type="ARBA" id="ARBA00022664"/>
    </source>
</evidence>
<accession>A0A022Q755</accession>
<keyword evidence="3" id="KW-0507">mRNA processing</keyword>
<evidence type="ECO:0000313" key="9">
    <source>
        <dbReference type="EMBL" id="EYU23073.1"/>
    </source>
</evidence>
<dbReference type="EMBL" id="KI632182">
    <property type="protein sequence ID" value="EYU23073.1"/>
    <property type="molecule type" value="Genomic_DNA"/>
</dbReference>
<dbReference type="Proteomes" id="UP000030748">
    <property type="component" value="Unassembled WGS sequence"/>
</dbReference>
<dbReference type="eggNOG" id="KOG2140">
    <property type="taxonomic scope" value="Eukaryota"/>
</dbReference>
<feature type="region of interest" description="Disordered" evidence="7">
    <location>
        <begin position="517"/>
        <end position="546"/>
    </location>
</feature>
<dbReference type="FunFam" id="1.25.40.180:FF:000004">
    <property type="entry name" value="pre-mRNA-splicing factor CWC22 homolog"/>
    <property type="match status" value="1"/>
</dbReference>
<dbReference type="PROSITE" id="PS51366">
    <property type="entry name" value="MI"/>
    <property type="match status" value="1"/>
</dbReference>
<dbReference type="PANTHER" id="PTHR18034">
    <property type="entry name" value="CELL CYCLE CONTROL PROTEIN CWF22-RELATED"/>
    <property type="match status" value="1"/>
</dbReference>
<dbReference type="SUPFAM" id="SSF48371">
    <property type="entry name" value="ARM repeat"/>
    <property type="match status" value="1"/>
</dbReference>
<sequence length="546" mass="62935">MSRNLVAELGKSGGVYIPPFKSSRIMENIEEDQYQRLTWDALRKSINGLVNKVNAANIKNIIPELFGENLIRGRGLFCRSCIKSQMASPGFTDVFAALVAVVNTKFPEIGHLFLQRIMLHFKKAYKRNDKPQLIAAVKFIAHLVNQGVAHELIALELLTLLLQNPTEDSVEVAVGFVTECGCFLQEHSPRGMRAVFDRFRDILHDGDIDKHVRFLIEGLFALRKAKFQGYAAIRPELDLVEKEDQLSHEVSLSDEINPDIAVDVFKVDPNFSENEKRYEELKKQILPGEDEEDDEEEESGQDEDSESEMMKITDLTERNLIDFRRTIYLTIMSSVDFEEAGHKLLEIMRMEPGLEMELCVMLLECCSQEKTYVRYYGLLGQRFCTLNKVYKECLEKCFVQQYSAAYRMETNTIRNVANFFAHLLATDALPWHVLGYIRLSLENTNSSSRIFVKFLFQELSEHLGIRALNHRLSRDSFDSIFPKDNPQHTRFAINFFSVIGLGGITDNMREHLENMQRQKAAISEPDSESRESGRDYECKKKRRRRN</sequence>
<comment type="subcellular location">
    <subcellularLocation>
        <location evidence="1">Nucleus</location>
    </subcellularLocation>
</comment>
<organism evidence="9 10">
    <name type="scientific">Erythranthe guttata</name>
    <name type="common">Yellow monkey flower</name>
    <name type="synonym">Mimulus guttatus</name>
    <dbReference type="NCBI Taxonomy" id="4155"/>
    <lineage>
        <taxon>Eukaryota</taxon>
        <taxon>Viridiplantae</taxon>
        <taxon>Streptophyta</taxon>
        <taxon>Embryophyta</taxon>
        <taxon>Tracheophyta</taxon>
        <taxon>Spermatophyta</taxon>
        <taxon>Magnoliopsida</taxon>
        <taxon>eudicotyledons</taxon>
        <taxon>Gunneridae</taxon>
        <taxon>Pentapetalae</taxon>
        <taxon>asterids</taxon>
        <taxon>lamiids</taxon>
        <taxon>Lamiales</taxon>
        <taxon>Phrymaceae</taxon>
        <taxon>Erythranthe</taxon>
    </lineage>
</organism>
<protein>
    <recommendedName>
        <fullName evidence="8">MI domain-containing protein</fullName>
    </recommendedName>
</protein>
<evidence type="ECO:0000313" key="10">
    <source>
        <dbReference type="Proteomes" id="UP000030748"/>
    </source>
</evidence>
<feature type="domain" description="MI" evidence="8">
    <location>
        <begin position="322"/>
        <end position="439"/>
    </location>
</feature>
<name>A0A022Q755_ERYGU</name>
<evidence type="ECO:0000256" key="4">
    <source>
        <dbReference type="ARBA" id="ARBA00022845"/>
    </source>
</evidence>
<dbReference type="PANTHER" id="PTHR18034:SF3">
    <property type="entry name" value="PRE-MRNA-SPLICING FACTOR CWC22 HOMOLOG"/>
    <property type="match status" value="1"/>
</dbReference>
<dbReference type="GO" id="GO:0000398">
    <property type="term" value="P:mRNA splicing, via spliceosome"/>
    <property type="evidence" value="ECO:0000318"/>
    <property type="project" value="GO_Central"/>
</dbReference>
<dbReference type="Pfam" id="PF02847">
    <property type="entry name" value="MA3"/>
    <property type="match status" value="1"/>
</dbReference>
<evidence type="ECO:0000256" key="1">
    <source>
        <dbReference type="ARBA" id="ARBA00004123"/>
    </source>
</evidence>
<dbReference type="AlphaFoldDB" id="A0A022Q755"/>
<feature type="compositionally biased region" description="Basic and acidic residues" evidence="7">
    <location>
        <begin position="527"/>
        <end position="538"/>
    </location>
</feature>
<dbReference type="GO" id="GO:0006417">
    <property type="term" value="P:regulation of translation"/>
    <property type="evidence" value="ECO:0007669"/>
    <property type="project" value="UniProtKB-KW"/>
</dbReference>
<dbReference type="InterPro" id="IPR003891">
    <property type="entry name" value="Initiation_fac_eIF4g_MI"/>
</dbReference>
<dbReference type="InterPro" id="IPR016024">
    <property type="entry name" value="ARM-type_fold"/>
</dbReference>
<proteinExistence type="inferred from homology"/>
<dbReference type="SMART" id="SM00543">
    <property type="entry name" value="MIF4G"/>
    <property type="match status" value="1"/>
</dbReference>
<reference evidence="9 10" key="1">
    <citation type="journal article" date="2013" name="Proc. Natl. Acad. Sci. U.S.A.">
        <title>Fine-scale variation in meiotic recombination in Mimulus inferred from population shotgun sequencing.</title>
        <authorList>
            <person name="Hellsten U."/>
            <person name="Wright K.M."/>
            <person name="Jenkins J."/>
            <person name="Shu S."/>
            <person name="Yuan Y."/>
            <person name="Wessler S.R."/>
            <person name="Schmutz J."/>
            <person name="Willis J.H."/>
            <person name="Rokhsar D.S."/>
        </authorList>
    </citation>
    <scope>NUCLEOTIDE SEQUENCE [LARGE SCALE GENOMIC DNA]</scope>
    <source>
        <strain evidence="10">cv. DUN x IM62</strain>
    </source>
</reference>
<dbReference type="GO" id="GO:0003723">
    <property type="term" value="F:RNA binding"/>
    <property type="evidence" value="ECO:0000318"/>
    <property type="project" value="GO_Central"/>
</dbReference>
<evidence type="ECO:0000256" key="6">
    <source>
        <dbReference type="ARBA" id="ARBA00023242"/>
    </source>
</evidence>
<feature type="region of interest" description="Disordered" evidence="7">
    <location>
        <begin position="283"/>
        <end position="311"/>
    </location>
</feature>
<dbReference type="InterPro" id="IPR050781">
    <property type="entry name" value="CWC22_splicing_factor"/>
</dbReference>
<dbReference type="InterPro" id="IPR003890">
    <property type="entry name" value="MIF4G-like_typ-3"/>
</dbReference>
<keyword evidence="10" id="KW-1185">Reference proteome</keyword>
<comment type="similarity">
    <text evidence="2">Belongs to the CWC22 family.</text>
</comment>
<gene>
    <name evidence="9" type="ORF">MIMGU_mgv1a021127mg</name>
</gene>
<dbReference type="PhylomeDB" id="A0A022Q755"/>
<keyword evidence="6" id="KW-0539">Nucleus</keyword>
<feature type="compositionally biased region" description="Acidic residues" evidence="7">
    <location>
        <begin position="288"/>
        <end position="307"/>
    </location>
</feature>
<dbReference type="Pfam" id="PF02854">
    <property type="entry name" value="MIF4G"/>
    <property type="match status" value="1"/>
</dbReference>
<evidence type="ECO:0000259" key="8">
    <source>
        <dbReference type="PROSITE" id="PS51366"/>
    </source>
</evidence>
<evidence type="ECO:0000256" key="2">
    <source>
        <dbReference type="ARBA" id="ARBA00006856"/>
    </source>
</evidence>
<keyword evidence="4" id="KW-0810">Translation regulation</keyword>
<evidence type="ECO:0000256" key="5">
    <source>
        <dbReference type="ARBA" id="ARBA00023187"/>
    </source>
</evidence>
<evidence type="ECO:0000256" key="7">
    <source>
        <dbReference type="SAM" id="MobiDB-lite"/>
    </source>
</evidence>
<dbReference type="Gene3D" id="1.25.40.180">
    <property type="match status" value="1"/>
</dbReference>
<keyword evidence="5" id="KW-0508">mRNA splicing</keyword>
<dbReference type="GO" id="GO:0071013">
    <property type="term" value="C:catalytic step 2 spliceosome"/>
    <property type="evidence" value="ECO:0000318"/>
    <property type="project" value="GO_Central"/>
</dbReference>